<keyword evidence="2" id="KW-1185">Reference proteome</keyword>
<accession>A0A836HUK6</accession>
<evidence type="ECO:0008006" key="3">
    <source>
        <dbReference type="Google" id="ProtNLM"/>
    </source>
</evidence>
<reference evidence="2" key="2">
    <citation type="journal article" date="2021" name="Sci. Data">
        <title>Chromosome-scale genome sequencing, assembly and annotation of six genomes from subfamily Leishmaniinae.</title>
        <authorList>
            <person name="Almutairi H."/>
            <person name="Urbaniak M.D."/>
            <person name="Bates M.D."/>
            <person name="Jariyapan N."/>
            <person name="Kwakye-Nuako G."/>
            <person name="Thomaz Soccol V."/>
            <person name="Al-Salem W.S."/>
            <person name="Dillon R.J."/>
            <person name="Bates P.A."/>
            <person name="Gatherer D."/>
        </authorList>
    </citation>
    <scope>NUCLEOTIDE SEQUENCE [LARGE SCALE GENOMIC DNA]</scope>
</reference>
<dbReference type="Proteomes" id="UP000673552">
    <property type="component" value="Unassembled WGS sequence"/>
</dbReference>
<evidence type="ECO:0000313" key="2">
    <source>
        <dbReference type="Proteomes" id="UP000673552"/>
    </source>
</evidence>
<dbReference type="AlphaFoldDB" id="A0A836HUK6"/>
<dbReference type="RefSeq" id="XP_067181585.1">
    <property type="nucleotide sequence ID" value="XM_067325558.1"/>
</dbReference>
<gene>
    <name evidence="1" type="ORF">LSCM1_08223</name>
</gene>
<proteinExistence type="predicted"/>
<organism evidence="1 2">
    <name type="scientific">Leishmania martiniquensis</name>
    <dbReference type="NCBI Taxonomy" id="1580590"/>
    <lineage>
        <taxon>Eukaryota</taxon>
        <taxon>Discoba</taxon>
        <taxon>Euglenozoa</taxon>
        <taxon>Kinetoplastea</taxon>
        <taxon>Metakinetoplastina</taxon>
        <taxon>Trypanosomatida</taxon>
        <taxon>Trypanosomatidae</taxon>
        <taxon>Leishmaniinae</taxon>
        <taxon>Leishmania</taxon>
    </lineage>
</organism>
<name>A0A836HUK6_9TRYP</name>
<reference evidence="2" key="1">
    <citation type="journal article" date="2021" name="Microbiol. Resour. Announc.">
        <title>LGAAP: Leishmaniinae Genome Assembly and Annotation Pipeline.</title>
        <authorList>
            <person name="Almutairi H."/>
            <person name="Urbaniak M.D."/>
            <person name="Bates M.D."/>
            <person name="Jariyapan N."/>
            <person name="Kwakye-Nuako G."/>
            <person name="Thomaz-Soccol V."/>
            <person name="Al-Salem W.S."/>
            <person name="Dillon R.J."/>
            <person name="Bates P.A."/>
            <person name="Gatherer D."/>
        </authorList>
    </citation>
    <scope>NUCLEOTIDE SEQUENCE [LARGE SCALE GENOMIC DNA]</scope>
</reference>
<comment type="caution">
    <text evidence="1">The sequence shown here is derived from an EMBL/GenBank/DDBJ whole genome shotgun (WGS) entry which is preliminary data.</text>
</comment>
<dbReference type="EMBL" id="JAFEUZ010000002">
    <property type="protein sequence ID" value="KAG5487908.1"/>
    <property type="molecule type" value="Genomic_DNA"/>
</dbReference>
<dbReference type="KEGG" id="lmat:92518070"/>
<dbReference type="GeneID" id="92518070"/>
<dbReference type="OrthoDB" id="272526at2759"/>
<evidence type="ECO:0000313" key="1">
    <source>
        <dbReference type="EMBL" id="KAG5487908.1"/>
    </source>
</evidence>
<protein>
    <recommendedName>
        <fullName evidence="3">Proteasome assembly chaperone 3</fullName>
    </recommendedName>
</protein>
<sequence>MPAPRTTAVRVPFYFKATESNAGVDPPADGSSEPETPVFVTNAFIELVTFDDRFFWLHISESPTRQSVPRLGACSVAVGLQLKGDGDRVCISSSQLMEFDTAHQQDISVAVNSNAQSVLATSLSQRLVRGIAKQLGIKTTVYVNCAIDGERCLELLGTDGGSGFDMTFQFGALLYRESLQLISQQCGASLTCQA</sequence>